<dbReference type="InterPro" id="IPR045864">
    <property type="entry name" value="aa-tRNA-synth_II/BPL/LPL"/>
</dbReference>
<keyword evidence="4" id="KW-0547">Nucleotide-binding</keyword>
<dbReference type="SUPFAM" id="SSF55681">
    <property type="entry name" value="Class II aaRS and biotin synthetases"/>
    <property type="match status" value="1"/>
</dbReference>
<evidence type="ECO:0000256" key="4">
    <source>
        <dbReference type="ARBA" id="ARBA00022741"/>
    </source>
</evidence>
<name>A0A2H0TEC9_9BACT</name>
<keyword evidence="7" id="KW-0809">Transit peptide</keyword>
<evidence type="ECO:0000256" key="9">
    <source>
        <dbReference type="ARBA" id="ARBA00031194"/>
    </source>
</evidence>
<dbReference type="SUPFAM" id="SSF54991">
    <property type="entry name" value="Anticodon-binding domain of PheRS"/>
    <property type="match status" value="1"/>
</dbReference>
<evidence type="ECO:0000256" key="7">
    <source>
        <dbReference type="ARBA" id="ARBA00022946"/>
    </source>
</evidence>
<accession>A0A2H0TEC9</accession>
<dbReference type="Gene3D" id="3.30.930.10">
    <property type="entry name" value="Bira Bifunctional Protein, Domain 2"/>
    <property type="match status" value="1"/>
</dbReference>
<evidence type="ECO:0000256" key="2">
    <source>
        <dbReference type="ARBA" id="ARBA00012814"/>
    </source>
</evidence>
<dbReference type="InterPro" id="IPR002319">
    <property type="entry name" value="Phenylalanyl-tRNA_Synthase"/>
</dbReference>
<feature type="domain" description="Aminoacyl-transfer RNA synthetases class-II family profile" evidence="11">
    <location>
        <begin position="147"/>
        <end position="295"/>
    </location>
</feature>
<dbReference type="Pfam" id="PF01409">
    <property type="entry name" value="tRNA-synt_2d"/>
    <property type="match status" value="1"/>
</dbReference>
<evidence type="ECO:0000256" key="5">
    <source>
        <dbReference type="ARBA" id="ARBA00022840"/>
    </source>
</evidence>
<dbReference type="PANTHER" id="PTHR11538">
    <property type="entry name" value="PHENYLALANYL-TRNA SYNTHETASE"/>
    <property type="match status" value="1"/>
</dbReference>
<evidence type="ECO:0000259" key="11">
    <source>
        <dbReference type="PROSITE" id="PS50862"/>
    </source>
</evidence>
<dbReference type="AlphaFoldDB" id="A0A2H0TEC9"/>
<evidence type="ECO:0000313" key="13">
    <source>
        <dbReference type="EMBL" id="PIR69907.1"/>
    </source>
</evidence>
<protein>
    <recommendedName>
        <fullName evidence="2">phenylalanine--tRNA ligase</fullName>
        <ecNumber evidence="2">6.1.1.20</ecNumber>
    </recommendedName>
    <alternativeName>
        <fullName evidence="9">Phenylalanyl-tRNA synthetase</fullName>
    </alternativeName>
</protein>
<evidence type="ECO:0000313" key="14">
    <source>
        <dbReference type="Proteomes" id="UP000231503"/>
    </source>
</evidence>
<proteinExistence type="inferred from homology"/>
<gene>
    <name evidence="13" type="ORF">COU47_00530</name>
</gene>
<dbReference type="InterPro" id="IPR005121">
    <property type="entry name" value="Fdx_antiC-bd"/>
</dbReference>
<dbReference type="InterPro" id="IPR006195">
    <property type="entry name" value="aa-tRNA-synth_II"/>
</dbReference>
<dbReference type="Pfam" id="PF03147">
    <property type="entry name" value="FDX-ACB"/>
    <property type="match status" value="1"/>
</dbReference>
<evidence type="ECO:0000256" key="6">
    <source>
        <dbReference type="ARBA" id="ARBA00022917"/>
    </source>
</evidence>
<evidence type="ECO:0000256" key="1">
    <source>
        <dbReference type="ARBA" id="ARBA00008226"/>
    </source>
</evidence>
<feature type="domain" description="FDX-ACB" evidence="12">
    <location>
        <begin position="297"/>
        <end position="391"/>
    </location>
</feature>
<comment type="similarity">
    <text evidence="1">Belongs to the class-II aminoacyl-tRNA synthetase family.</text>
</comment>
<dbReference type="GO" id="GO:0004826">
    <property type="term" value="F:phenylalanine-tRNA ligase activity"/>
    <property type="evidence" value="ECO:0007669"/>
    <property type="project" value="UniProtKB-EC"/>
</dbReference>
<evidence type="ECO:0000259" key="12">
    <source>
        <dbReference type="PROSITE" id="PS51447"/>
    </source>
</evidence>
<keyword evidence="8" id="KW-0030">Aminoacyl-tRNA synthetase</keyword>
<organism evidence="13 14">
    <name type="scientific">Candidatus Niyogibacteria bacterium CG10_big_fil_rev_8_21_14_0_10_46_36</name>
    <dbReference type="NCBI Taxonomy" id="1974726"/>
    <lineage>
        <taxon>Bacteria</taxon>
        <taxon>Candidatus Niyogiibacteriota</taxon>
    </lineage>
</organism>
<dbReference type="InterPro" id="IPR036690">
    <property type="entry name" value="Fdx_antiC-bd_sf"/>
</dbReference>
<sequence length="391" mass="45581">MNNLKEAEKAAKSSQIIVQSKDEKTLQEALADKHDAESERLKRYLAMPDLTRTPGSPLHDLAGRIRAIPRLSDFDIIQVPEIVDADVSFDLFNFPPDHPARSHSDTYYVDDAHILRTHTTIMWYYYVREPAIKQRIEKKQPVGSLCYGKVYRKDEIDRNHMNVFHQMDGWYLVPKSEGVITIDDLKEVLIEIAQAIFGKDIEYRFNKDSFPYTEPSIEMEIKMEDRWVEVLGSGVVRPVVLRHLGVDSEEYTGWAFGFGLERLAILSMKLPDIRLLWSSDPRIQKQLILGQEYIPVSKYPPITRDISFVVDKSFVPNNYFDVIRDIGGDLIEEVKLLDRYENAEKFGKDNISYTYRIIYRSQERTLRSEEVDVLQDTLYEETKTQFKAELR</sequence>
<dbReference type="EMBL" id="PFCO01000001">
    <property type="protein sequence ID" value="PIR69907.1"/>
    <property type="molecule type" value="Genomic_DNA"/>
</dbReference>
<evidence type="ECO:0000256" key="3">
    <source>
        <dbReference type="ARBA" id="ARBA00022598"/>
    </source>
</evidence>
<evidence type="ECO:0000256" key="10">
    <source>
        <dbReference type="ARBA" id="ARBA00049255"/>
    </source>
</evidence>
<dbReference type="EC" id="6.1.1.20" evidence="2"/>
<comment type="caution">
    <text evidence="13">The sequence shown here is derived from an EMBL/GenBank/DDBJ whole genome shotgun (WGS) entry which is preliminary data.</text>
</comment>
<dbReference type="Proteomes" id="UP000231503">
    <property type="component" value="Unassembled WGS sequence"/>
</dbReference>
<evidence type="ECO:0000256" key="8">
    <source>
        <dbReference type="ARBA" id="ARBA00023146"/>
    </source>
</evidence>
<comment type="catalytic activity">
    <reaction evidence="10">
        <text>tRNA(Phe) + L-phenylalanine + ATP = L-phenylalanyl-tRNA(Phe) + AMP + diphosphate + H(+)</text>
        <dbReference type="Rhea" id="RHEA:19413"/>
        <dbReference type="Rhea" id="RHEA-COMP:9668"/>
        <dbReference type="Rhea" id="RHEA-COMP:9699"/>
        <dbReference type="ChEBI" id="CHEBI:15378"/>
        <dbReference type="ChEBI" id="CHEBI:30616"/>
        <dbReference type="ChEBI" id="CHEBI:33019"/>
        <dbReference type="ChEBI" id="CHEBI:58095"/>
        <dbReference type="ChEBI" id="CHEBI:78442"/>
        <dbReference type="ChEBI" id="CHEBI:78531"/>
        <dbReference type="ChEBI" id="CHEBI:456215"/>
        <dbReference type="EC" id="6.1.1.20"/>
    </reaction>
</comment>
<dbReference type="PROSITE" id="PS51447">
    <property type="entry name" value="FDX_ACB"/>
    <property type="match status" value="1"/>
</dbReference>
<dbReference type="GO" id="GO:0000049">
    <property type="term" value="F:tRNA binding"/>
    <property type="evidence" value="ECO:0007669"/>
    <property type="project" value="InterPro"/>
</dbReference>
<dbReference type="GO" id="GO:0006432">
    <property type="term" value="P:phenylalanyl-tRNA aminoacylation"/>
    <property type="evidence" value="ECO:0007669"/>
    <property type="project" value="TreeGrafter"/>
</dbReference>
<dbReference type="PROSITE" id="PS50862">
    <property type="entry name" value="AA_TRNA_LIGASE_II"/>
    <property type="match status" value="1"/>
</dbReference>
<dbReference type="SMART" id="SM00896">
    <property type="entry name" value="FDX-ACB"/>
    <property type="match status" value="1"/>
</dbReference>
<keyword evidence="6" id="KW-0648">Protein biosynthesis</keyword>
<reference evidence="14" key="1">
    <citation type="submission" date="2017-09" db="EMBL/GenBank/DDBJ databases">
        <title>Depth-based differentiation of microbial function through sediment-hosted aquifers and enrichment of novel symbionts in the deep terrestrial subsurface.</title>
        <authorList>
            <person name="Probst A.J."/>
            <person name="Ladd B."/>
            <person name="Jarett J.K."/>
            <person name="Geller-Mcgrath D.E."/>
            <person name="Sieber C.M.K."/>
            <person name="Emerson J.B."/>
            <person name="Anantharaman K."/>
            <person name="Thomas B.C."/>
            <person name="Malmstrom R."/>
            <person name="Stieglmeier M."/>
            <person name="Klingl A."/>
            <person name="Woyke T."/>
            <person name="Ryan C.M."/>
            <person name="Banfield J.F."/>
        </authorList>
    </citation>
    <scope>NUCLEOTIDE SEQUENCE [LARGE SCALE GENOMIC DNA]</scope>
</reference>
<dbReference type="GO" id="GO:0005524">
    <property type="term" value="F:ATP binding"/>
    <property type="evidence" value="ECO:0007669"/>
    <property type="project" value="UniProtKB-KW"/>
</dbReference>
<dbReference type="GO" id="GO:0005737">
    <property type="term" value="C:cytoplasm"/>
    <property type="evidence" value="ECO:0007669"/>
    <property type="project" value="TreeGrafter"/>
</dbReference>
<dbReference type="PANTHER" id="PTHR11538:SF41">
    <property type="entry name" value="PHENYLALANINE--TRNA LIGASE, MITOCHONDRIAL"/>
    <property type="match status" value="1"/>
</dbReference>
<keyword evidence="3" id="KW-0436">Ligase</keyword>
<dbReference type="Gene3D" id="3.30.70.380">
    <property type="entry name" value="Ferrodoxin-fold anticodon-binding domain"/>
    <property type="match status" value="1"/>
</dbReference>
<keyword evidence="5" id="KW-0067">ATP-binding</keyword>